<feature type="repeat" description="WD" evidence="3">
    <location>
        <begin position="168"/>
        <end position="190"/>
    </location>
</feature>
<dbReference type="InterPro" id="IPR036322">
    <property type="entry name" value="WD40_repeat_dom_sf"/>
</dbReference>
<gene>
    <name evidence="4" type="ORF">BE221DRAFT_117733</name>
</gene>
<dbReference type="Gene3D" id="2.130.10.10">
    <property type="entry name" value="YVTN repeat-like/Quinoprotein amine dehydrogenase"/>
    <property type="match status" value="1"/>
</dbReference>
<dbReference type="Proteomes" id="UP000195557">
    <property type="component" value="Unassembled WGS sequence"/>
</dbReference>
<proteinExistence type="predicted"/>
<dbReference type="AlphaFoldDB" id="A0A1Y5I9F6"/>
<dbReference type="SMART" id="SM00320">
    <property type="entry name" value="WD40"/>
    <property type="match status" value="2"/>
</dbReference>
<sequence length="340" mass="38069">MRPRARDTFERSTRVHFIFNIHSRFKNHLSRYPGYVSYKQMRQDFSEFARLDVRFTPHDSRWVPKSARFVVLGETAKSTGVLSAFKLSGSGVRKLVEIERQSGFKCCTFGSHTLPERLLVAGTLNGELESWDLEQPSTPLTVVRAHESTVNAVDGAGGGVHGVGPLEIVTGGRDGTVKVWDSRQENSVATFRPRSASCECWSVAFGNAFDESERCVLAGYENGDIKMYDLRHGTIRFETNVANGVCDVEFDRKDISMNKFIAACLESQFVMFDARTQHNTEGFASTTQKTKISTTLWGVRHLPQDRELFTALLGDGSVELYRYEYPSKRVSTHADGSPGD</sequence>
<dbReference type="Pfam" id="PF00400">
    <property type="entry name" value="WD40"/>
    <property type="match status" value="1"/>
</dbReference>
<protein>
    <submittedName>
        <fullName evidence="4">WD40-repeat-containing domain protein</fullName>
    </submittedName>
</protein>
<reference evidence="4" key="1">
    <citation type="submission" date="2017-04" db="EMBL/GenBank/DDBJ databases">
        <title>Population genomics of picophytoplankton unveils novel chromosome hypervariability.</title>
        <authorList>
            <consortium name="DOE Joint Genome Institute"/>
            <person name="Blanc-Mathieu R."/>
            <person name="Krasovec M."/>
            <person name="Hebrard M."/>
            <person name="Yau S."/>
            <person name="Desgranges E."/>
            <person name="Martin J."/>
            <person name="Schackwitz W."/>
            <person name="Kuo A."/>
            <person name="Salin G."/>
            <person name="Donnadieu C."/>
            <person name="Desdevises Y."/>
            <person name="Sanchez-Ferandin S."/>
            <person name="Moreau H."/>
            <person name="Rivals E."/>
            <person name="Grigoriev I.V."/>
            <person name="Grimsley N."/>
            <person name="Eyre-Walker A."/>
            <person name="Piganeau G."/>
        </authorList>
    </citation>
    <scope>NUCLEOTIDE SEQUENCE [LARGE SCALE GENOMIC DNA]</scope>
    <source>
        <strain evidence="4">RCC 1115</strain>
    </source>
</reference>
<evidence type="ECO:0000256" key="1">
    <source>
        <dbReference type="ARBA" id="ARBA00022574"/>
    </source>
</evidence>
<dbReference type="EMBL" id="KZ155826">
    <property type="protein sequence ID" value="OUS43792.1"/>
    <property type="molecule type" value="Genomic_DNA"/>
</dbReference>
<evidence type="ECO:0000313" key="4">
    <source>
        <dbReference type="EMBL" id="OUS43792.1"/>
    </source>
</evidence>
<keyword evidence="2" id="KW-0677">Repeat</keyword>
<dbReference type="PROSITE" id="PS50082">
    <property type="entry name" value="WD_REPEATS_2"/>
    <property type="match status" value="1"/>
</dbReference>
<dbReference type="InterPro" id="IPR001680">
    <property type="entry name" value="WD40_rpt"/>
</dbReference>
<dbReference type="PANTHER" id="PTHR10971">
    <property type="entry name" value="MRNA EXPORT FACTOR AND BUB3"/>
    <property type="match status" value="1"/>
</dbReference>
<dbReference type="InterPro" id="IPR015943">
    <property type="entry name" value="WD40/YVTN_repeat-like_dom_sf"/>
</dbReference>
<organism evidence="4">
    <name type="scientific">Ostreococcus tauri</name>
    <name type="common">Marine green alga</name>
    <dbReference type="NCBI Taxonomy" id="70448"/>
    <lineage>
        <taxon>Eukaryota</taxon>
        <taxon>Viridiplantae</taxon>
        <taxon>Chlorophyta</taxon>
        <taxon>Mamiellophyceae</taxon>
        <taxon>Mamiellales</taxon>
        <taxon>Bathycoccaceae</taxon>
        <taxon>Ostreococcus</taxon>
    </lineage>
</organism>
<keyword evidence="1 3" id="KW-0853">WD repeat</keyword>
<name>A0A1Y5I9F6_OSTTA</name>
<dbReference type="eggNOG" id="ENOG502QRKB">
    <property type="taxonomic scope" value="Eukaryota"/>
</dbReference>
<evidence type="ECO:0000256" key="2">
    <source>
        <dbReference type="ARBA" id="ARBA00022737"/>
    </source>
</evidence>
<accession>A0A1Y5I9F6</accession>
<dbReference type="SUPFAM" id="SSF50978">
    <property type="entry name" value="WD40 repeat-like"/>
    <property type="match status" value="1"/>
</dbReference>
<evidence type="ECO:0000256" key="3">
    <source>
        <dbReference type="PROSITE-ProRule" id="PRU00221"/>
    </source>
</evidence>